<dbReference type="EMBL" id="DF830083">
    <property type="protein sequence ID" value="GAK67008.1"/>
    <property type="molecule type" value="Genomic_DNA"/>
</dbReference>
<sequence length="196" mass="21688">MVSKRSSLAMGARKRRQLLPTPPTCHANFVWDGRAVVLHLLAFDSPICTTSLTTAPTDLPELDSRPFRQDSASHGTRRGTDLELMQRQSLPRRWKERRAHGQDTRLGGSEDRPSVALLGDASTRNSRLALVRAFSELAFEVAAAGVAASASLYWPQTHSPRKGRSRARTRRALCRACKAKATWADRRGLPTSICTQ</sequence>
<dbReference type="OrthoDB" id="10513898at2759"/>
<dbReference type="Proteomes" id="UP000053758">
    <property type="component" value="Unassembled WGS sequence"/>
</dbReference>
<keyword evidence="2" id="KW-1185">Reference proteome</keyword>
<gene>
    <name evidence="1" type="ORF">PAN0_016c5233</name>
</gene>
<dbReference type="GeneID" id="26306044"/>
<organism evidence="1 2">
    <name type="scientific">Pseudozyma antarctica</name>
    <name type="common">Yeast</name>
    <name type="synonym">Candida antarctica</name>
    <dbReference type="NCBI Taxonomy" id="84753"/>
    <lineage>
        <taxon>Eukaryota</taxon>
        <taxon>Fungi</taxon>
        <taxon>Dikarya</taxon>
        <taxon>Basidiomycota</taxon>
        <taxon>Ustilaginomycotina</taxon>
        <taxon>Ustilaginomycetes</taxon>
        <taxon>Ustilaginales</taxon>
        <taxon>Ustilaginaceae</taxon>
        <taxon>Moesziomyces</taxon>
    </lineage>
</organism>
<accession>A0A081CK12</accession>
<evidence type="ECO:0000313" key="2">
    <source>
        <dbReference type="Proteomes" id="UP000053758"/>
    </source>
</evidence>
<evidence type="ECO:0000313" key="1">
    <source>
        <dbReference type="EMBL" id="GAK67008.1"/>
    </source>
</evidence>
<dbReference type="HOGENOM" id="CLU_1390038_0_0_1"/>
<protein>
    <submittedName>
        <fullName evidence="1">Uncharacterized protein</fullName>
    </submittedName>
</protein>
<reference evidence="2" key="1">
    <citation type="journal article" date="2014" name="Genome Announc.">
        <title>Draft Genome Sequence of the Yeast Pseudozyma antarctica Type Strain JCM10317, a Producer of the Glycolipid Biosurfactants, Mannosylerythritol Lipids.</title>
        <authorList>
            <person name="Saika A."/>
            <person name="Koike H."/>
            <person name="Hori T."/>
            <person name="Fukuoka T."/>
            <person name="Sato S."/>
            <person name="Habe H."/>
            <person name="Kitamoto D."/>
            <person name="Morita T."/>
        </authorList>
    </citation>
    <scope>NUCLEOTIDE SEQUENCE [LARGE SCALE GENOMIC DNA]</scope>
    <source>
        <strain evidence="2">JCM 10317</strain>
    </source>
</reference>
<dbReference type="RefSeq" id="XP_014654661.1">
    <property type="nucleotide sequence ID" value="XM_014799175.1"/>
</dbReference>
<name>A0A081CK12_PSEA2</name>
<proteinExistence type="predicted"/>
<dbReference type="AlphaFoldDB" id="A0A081CK12"/>